<dbReference type="EMBL" id="BRYB01006443">
    <property type="protein sequence ID" value="GMI57767.1"/>
    <property type="molecule type" value="Genomic_DNA"/>
</dbReference>
<feature type="compositionally biased region" description="Gly residues" evidence="1">
    <location>
        <begin position="880"/>
        <end position="894"/>
    </location>
</feature>
<keyword evidence="4" id="KW-1185">Reference proteome</keyword>
<feature type="region of interest" description="Disordered" evidence="1">
    <location>
        <begin position="206"/>
        <end position="241"/>
    </location>
</feature>
<gene>
    <name evidence="3" type="ORF">TeGR_g3744</name>
</gene>
<dbReference type="InterPro" id="IPR001202">
    <property type="entry name" value="WW_dom"/>
</dbReference>
<evidence type="ECO:0000259" key="2">
    <source>
        <dbReference type="PROSITE" id="PS50020"/>
    </source>
</evidence>
<reference evidence="3 4" key="1">
    <citation type="journal article" date="2023" name="Commun. Biol.">
        <title>Genome analysis of Parmales, the sister group of diatoms, reveals the evolutionary specialization of diatoms from phago-mixotrophs to photoautotrophs.</title>
        <authorList>
            <person name="Ban H."/>
            <person name="Sato S."/>
            <person name="Yoshikawa S."/>
            <person name="Yamada K."/>
            <person name="Nakamura Y."/>
            <person name="Ichinomiya M."/>
            <person name="Sato N."/>
            <person name="Blanc-Mathieu R."/>
            <person name="Endo H."/>
            <person name="Kuwata A."/>
            <person name="Ogata H."/>
        </authorList>
    </citation>
    <scope>NUCLEOTIDE SEQUENCE [LARGE SCALE GENOMIC DNA]</scope>
</reference>
<feature type="region of interest" description="Disordered" evidence="1">
    <location>
        <begin position="866"/>
        <end position="895"/>
    </location>
</feature>
<organism evidence="3 4">
    <name type="scientific">Tetraparma gracilis</name>
    <dbReference type="NCBI Taxonomy" id="2962635"/>
    <lineage>
        <taxon>Eukaryota</taxon>
        <taxon>Sar</taxon>
        <taxon>Stramenopiles</taxon>
        <taxon>Ochrophyta</taxon>
        <taxon>Bolidophyceae</taxon>
        <taxon>Parmales</taxon>
        <taxon>Triparmaceae</taxon>
        <taxon>Tetraparma</taxon>
    </lineage>
</organism>
<feature type="compositionally biased region" description="Basic and acidic residues" evidence="1">
    <location>
        <begin position="813"/>
        <end position="832"/>
    </location>
</feature>
<feature type="compositionally biased region" description="Basic residues" evidence="1">
    <location>
        <begin position="1024"/>
        <end position="1040"/>
    </location>
</feature>
<feature type="compositionally biased region" description="Polar residues" evidence="1">
    <location>
        <begin position="625"/>
        <end position="634"/>
    </location>
</feature>
<feature type="region of interest" description="Disordered" evidence="1">
    <location>
        <begin position="607"/>
        <end position="651"/>
    </location>
</feature>
<accession>A0ABQ6NDY3</accession>
<feature type="region of interest" description="Disordered" evidence="1">
    <location>
        <begin position="789"/>
        <end position="832"/>
    </location>
</feature>
<sequence length="1072" mass="115227">MPPALPPPPVYSDISLAEEAALPLPQGYSRHTGPTGAFVYLDAGGARHEEHPIIKAARKEAAAGGVLPGGWREHSAALADHTAEAYYSNKALGVSMWDHPALRGAVERLVGEEGERRAEREMRAAQGGGVTVTAAPAAPAAPGPASSAQVPASSAQVPASSAQVPASSAAPTSVLTPSKLPIAQQMAQRAQRLAAQSLSASAATASYPLPPNSGPYGPSSGLGPYGPSSGPYSPPPLPGTVAEASRRLASLAASCAHVNLMNHHRLLAHRHRCGQYFPGLAPPEPLTFDVPPGDALARLVGRLQRAPGLVARALRRLEAQGRDAEGAMLGHFATHVLLNPVSTDLSRTEALLMELIGLVGGPGRPDDDDDDDDVLRDGEGSFPAADLFLSSSSSSSSGAWDPSLTPLCANGAGTALTHLLLLVSLRSDSLSYFRSVLKPKLSPPTLEPDRHDRGPTVASATKRRLKNDEPILRMCERLLDALLSKEALAKIPQPAVEVYWALCERYGGKAGGVYLLHLFMLPSLPLLLCDPACSTSLPSAFHHFSSLPPTVSSWWGMFTSCVSPRQANFVPRMTADQFEHAFACPSWCGIVWCFWRVSQAALDGAGGGKEVRGQSLHDPDFSGRISPTTHLNSSRVRDVSDHPSFHPENKPFGADISEVGNRYAKKFSNFTNSVLLLSQRRYAMAPPSGTLPPPPLDPQALSRRLREQTPKCPETSGVAVVGAQELKAAVPLLRDLIAEAGGGWCDDALAKQVEDVAGKVAELRDEAMYLLHLPEGGGGDQALEFSEGLEDGTEWPHAPPPPPPPPLPTRSSELARQRESADSVSHRVERRELSLKRGMARALQDKEELERWKKGAVLTPAVLAKRQPPPSKYNREEWDGGGVGGRGGGGGRGGVTSKEVERVVVTDVNNTSIRVRNLRDYADPPTYYEQTMKYMGDLRTYEPIRNFNPHKKLTVAVTDRDYLKPRLDPTKLVEIEKNVRAREQKGEGEDIFLMGRDEYGRPGIKEFDQKMAQMREEGFEPGKHVPRAFHTSAKKAKKKREAREARSKVAAEEQLAALVHIVEAGKMDGASS</sequence>
<feature type="region of interest" description="Disordered" evidence="1">
    <location>
        <begin position="134"/>
        <end position="154"/>
    </location>
</feature>
<feature type="domain" description="WW" evidence="2">
    <location>
        <begin position="65"/>
        <end position="102"/>
    </location>
</feature>
<evidence type="ECO:0000256" key="1">
    <source>
        <dbReference type="SAM" id="MobiDB-lite"/>
    </source>
</evidence>
<evidence type="ECO:0000313" key="3">
    <source>
        <dbReference type="EMBL" id="GMI57767.1"/>
    </source>
</evidence>
<feature type="compositionally biased region" description="Basic and acidic residues" evidence="1">
    <location>
        <begin position="635"/>
        <end position="649"/>
    </location>
</feature>
<comment type="caution">
    <text evidence="3">The sequence shown here is derived from an EMBL/GenBank/DDBJ whole genome shotgun (WGS) entry which is preliminary data.</text>
</comment>
<feature type="compositionally biased region" description="Basic and acidic residues" evidence="1">
    <location>
        <begin position="609"/>
        <end position="621"/>
    </location>
</feature>
<dbReference type="PROSITE" id="PS50020">
    <property type="entry name" value="WW_DOMAIN_2"/>
    <property type="match status" value="1"/>
</dbReference>
<feature type="compositionally biased region" description="Low complexity" evidence="1">
    <location>
        <begin position="214"/>
        <end position="231"/>
    </location>
</feature>
<feature type="region of interest" description="Disordered" evidence="1">
    <location>
        <begin position="1018"/>
        <end position="1049"/>
    </location>
</feature>
<feature type="compositionally biased region" description="Pro residues" evidence="1">
    <location>
        <begin position="797"/>
        <end position="808"/>
    </location>
</feature>
<evidence type="ECO:0000313" key="4">
    <source>
        <dbReference type="Proteomes" id="UP001165060"/>
    </source>
</evidence>
<dbReference type="Proteomes" id="UP001165060">
    <property type="component" value="Unassembled WGS sequence"/>
</dbReference>
<protein>
    <recommendedName>
        <fullName evidence="2">WW domain-containing protein</fullName>
    </recommendedName>
</protein>
<name>A0ABQ6NDY3_9STRA</name>
<proteinExistence type="predicted"/>